<dbReference type="InterPro" id="IPR027417">
    <property type="entry name" value="P-loop_NTPase"/>
</dbReference>
<sequence>MNSRIELVTRGNNVLVLIWANPRPALSFHLLPSFLTAALVYLLFSPQHSFFLSSPQHWFGFLHPSLSLKLPFSMDDKDESSSYHGSDLSDEKPVVSVSLEIHNLVVPTVQTLGALVRDFPHIPEEQRKAWKRSVSQLSKAPPPTFKYVFIGRTGVNSRLLLDAKLIYFPRSACTSTVYEISYQESNTIDVTIVFQSKSEWLPKLTYLLEDAQNDSETSQKSKDALYLVYPHLRNANLSRTTTNQLLKNVQNRLGTSVTMRPANAEDCKIKLRDYLNNPSAAILAPWPLVRRVEIRGKFAVLASGITLVDLPGDGDIDDMRNGFADQYIKNADGFVLVVDIKRAQDDRGTHDHLRTSLTQLILDGRVVGETVVLVATHTDVSSSSHFFASVTHCTPQDLIGEDELQLNDVEQFKLGKLLMAMKELSNAIKKTKGPKYKTNSEVRSLFFTIGHPQSFLQLALEFRVKAAEKARFLANIRTTAVREKLQEVLGSLNSELGSTEQPKVFCVASRDYLLIDSMADLPLVFTEQAQTEIPDLVAHLSKTGECRRLRWATDELDRASAFCEGVRSYFSEGRHPGQLSAGRKKKLLAIITELETRNLDEATDLLEGIQEEFKVVRQCVKNAVKQATNKSPKIMENFNADGKMHWSTYRATMNMNGLYPPHDLNRDLTKEILPDVQRAWNSGITHRIPLIVRDAIKSFEQSTRTAIDHVVRVLNGRGPTFQHAVATARQSIAVEVIFRDLREQSMEAIAFAQRDGIRSFQPIVQTEMALQYVAASQISGIGTWNRMRVFFFFCAFGSHFHFLIQASNQEYIEGNAENIFIPINTHITELFRQSLGKLKKDVRAELRELTTLLRLALIEDVNLSQNHMAVRDEILQTIIAKRPAFESRKIDLGNRWRALGVEDELEYEDEDEGKCDGEKEGQYDGDEDQYEAEDESEDEEVDNSRARAGFAAF</sequence>
<dbReference type="SUPFAM" id="SSF52540">
    <property type="entry name" value="P-loop containing nucleoside triphosphate hydrolases"/>
    <property type="match status" value="1"/>
</dbReference>
<reference evidence="2" key="1">
    <citation type="submission" date="2023-03" db="EMBL/GenBank/DDBJ databases">
        <title>Massive genome expansion in bonnet fungi (Mycena s.s.) driven by repeated elements and novel gene families across ecological guilds.</title>
        <authorList>
            <consortium name="Lawrence Berkeley National Laboratory"/>
            <person name="Harder C.B."/>
            <person name="Miyauchi S."/>
            <person name="Viragh M."/>
            <person name="Kuo A."/>
            <person name="Thoen E."/>
            <person name="Andreopoulos B."/>
            <person name="Lu D."/>
            <person name="Skrede I."/>
            <person name="Drula E."/>
            <person name="Henrissat B."/>
            <person name="Morin E."/>
            <person name="Kohler A."/>
            <person name="Barry K."/>
            <person name="LaButti K."/>
            <person name="Morin E."/>
            <person name="Salamov A."/>
            <person name="Lipzen A."/>
            <person name="Mereny Z."/>
            <person name="Hegedus B."/>
            <person name="Baldrian P."/>
            <person name="Stursova M."/>
            <person name="Weitz H."/>
            <person name="Taylor A."/>
            <person name="Grigoriev I.V."/>
            <person name="Nagy L.G."/>
            <person name="Martin F."/>
            <person name="Kauserud H."/>
        </authorList>
    </citation>
    <scope>NUCLEOTIDE SEQUENCE</scope>
    <source>
        <strain evidence="2">CBHHK067</strain>
    </source>
</reference>
<dbReference type="EMBL" id="JARKIE010000088">
    <property type="protein sequence ID" value="KAJ7687346.1"/>
    <property type="molecule type" value="Genomic_DNA"/>
</dbReference>
<dbReference type="PANTHER" id="PTHR36681">
    <property type="entry name" value="NUCLEAR GTPASE, GERMINAL CENTER-ASSOCIATED, TANDEM DUPLICATE 3"/>
    <property type="match status" value="1"/>
</dbReference>
<accession>A0AAD7DBI2</accession>
<dbReference type="Gene3D" id="3.40.50.300">
    <property type="entry name" value="P-loop containing nucleotide triphosphate hydrolases"/>
    <property type="match status" value="1"/>
</dbReference>
<name>A0AAD7DBI2_MYCRO</name>
<evidence type="ECO:0000313" key="2">
    <source>
        <dbReference type="EMBL" id="KAJ7687346.1"/>
    </source>
</evidence>
<dbReference type="PANTHER" id="PTHR36681:SF3">
    <property type="entry name" value="NUCLEAR GTPASE, GERMINAL CENTER-ASSOCIATED, TANDEM DUPLICATE 3"/>
    <property type="match status" value="1"/>
</dbReference>
<dbReference type="AlphaFoldDB" id="A0AAD7DBI2"/>
<gene>
    <name evidence="2" type="ORF">B0H17DRAFT_1180822</name>
</gene>
<comment type="caution">
    <text evidence="2">The sequence shown here is derived from an EMBL/GenBank/DDBJ whole genome shotgun (WGS) entry which is preliminary data.</text>
</comment>
<proteinExistence type="predicted"/>
<evidence type="ECO:0000313" key="3">
    <source>
        <dbReference type="Proteomes" id="UP001221757"/>
    </source>
</evidence>
<keyword evidence="3" id="KW-1185">Reference proteome</keyword>
<feature type="compositionally biased region" description="Acidic residues" evidence="1">
    <location>
        <begin position="923"/>
        <end position="941"/>
    </location>
</feature>
<feature type="region of interest" description="Disordered" evidence="1">
    <location>
        <begin position="907"/>
        <end position="953"/>
    </location>
</feature>
<dbReference type="CDD" id="cd00882">
    <property type="entry name" value="Ras_like_GTPase"/>
    <property type="match status" value="1"/>
</dbReference>
<organism evidence="2 3">
    <name type="scientific">Mycena rosella</name>
    <name type="common">Pink bonnet</name>
    <name type="synonym">Agaricus rosellus</name>
    <dbReference type="NCBI Taxonomy" id="1033263"/>
    <lineage>
        <taxon>Eukaryota</taxon>
        <taxon>Fungi</taxon>
        <taxon>Dikarya</taxon>
        <taxon>Basidiomycota</taxon>
        <taxon>Agaricomycotina</taxon>
        <taxon>Agaricomycetes</taxon>
        <taxon>Agaricomycetidae</taxon>
        <taxon>Agaricales</taxon>
        <taxon>Marasmiineae</taxon>
        <taxon>Mycenaceae</taxon>
        <taxon>Mycena</taxon>
    </lineage>
</organism>
<protein>
    <submittedName>
        <fullName evidence="2">Uncharacterized protein</fullName>
    </submittedName>
</protein>
<evidence type="ECO:0000256" key="1">
    <source>
        <dbReference type="SAM" id="MobiDB-lite"/>
    </source>
</evidence>
<dbReference type="Proteomes" id="UP001221757">
    <property type="component" value="Unassembled WGS sequence"/>
</dbReference>